<comment type="similarity">
    <text evidence="2 8">Belongs to the auxin efflux carrier (TC 2.A.69.1) family.</text>
</comment>
<feature type="transmembrane region" description="Helical" evidence="8">
    <location>
        <begin position="6"/>
        <end position="28"/>
    </location>
</feature>
<dbReference type="GO" id="GO:0005783">
    <property type="term" value="C:endoplasmic reticulum"/>
    <property type="evidence" value="ECO:0007669"/>
    <property type="project" value="TreeGrafter"/>
</dbReference>
<dbReference type="AlphaFoldDB" id="A0A075IHB4"/>
<proteinExistence type="evidence at transcript level"/>
<feature type="transmembrane region" description="Helical" evidence="8">
    <location>
        <begin position="101"/>
        <end position="120"/>
    </location>
</feature>
<organism evidence="9">
    <name type="scientific">Phlegmariurus squarrosus</name>
    <name type="common">Rock tassel fern</name>
    <name type="synonym">Lycopodium squarrosum</name>
    <dbReference type="NCBI Taxonomy" id="73615"/>
    <lineage>
        <taxon>Eukaryota</taxon>
        <taxon>Viridiplantae</taxon>
        <taxon>Streptophyta</taxon>
        <taxon>Embryophyta</taxon>
        <taxon>Tracheophyta</taxon>
        <taxon>Lycopodiopsida</taxon>
        <taxon>Lycopodiales</taxon>
        <taxon>Lycopodiaceae</taxon>
        <taxon>Huperzioideae</taxon>
        <taxon>Phlegmariurus</taxon>
    </lineage>
</organism>
<dbReference type="InterPro" id="IPR051107">
    <property type="entry name" value="Auxin_Efflux_Carrier"/>
</dbReference>
<feature type="transmembrane region" description="Helical" evidence="8">
    <location>
        <begin position="603"/>
        <end position="628"/>
    </location>
</feature>
<evidence type="ECO:0000256" key="5">
    <source>
        <dbReference type="ARBA" id="ARBA00022989"/>
    </source>
</evidence>
<dbReference type="GO" id="GO:0009926">
    <property type="term" value="P:auxin polar transport"/>
    <property type="evidence" value="ECO:0007669"/>
    <property type="project" value="TreeGrafter"/>
</dbReference>
<dbReference type="GO" id="GO:0009734">
    <property type="term" value="P:auxin-activated signaling pathway"/>
    <property type="evidence" value="ECO:0007669"/>
    <property type="project" value="UniProtKB-UniRule"/>
</dbReference>
<dbReference type="EMBL" id="KJ664524">
    <property type="protein sequence ID" value="AIF28537.1"/>
    <property type="molecule type" value="mRNA"/>
</dbReference>
<dbReference type="GO" id="GO:0010329">
    <property type="term" value="F:auxin efflux transmembrane transporter activity"/>
    <property type="evidence" value="ECO:0007669"/>
    <property type="project" value="TreeGrafter"/>
</dbReference>
<evidence type="ECO:0000256" key="6">
    <source>
        <dbReference type="ARBA" id="ARBA00023136"/>
    </source>
</evidence>
<evidence type="ECO:0000313" key="9">
    <source>
        <dbReference type="EMBL" id="AIF28537.1"/>
    </source>
</evidence>
<evidence type="ECO:0000256" key="8">
    <source>
        <dbReference type="RuleBase" id="RU362108"/>
    </source>
</evidence>
<keyword evidence="5 8" id="KW-1133">Transmembrane helix</keyword>
<dbReference type="InterPro" id="IPR004776">
    <property type="entry name" value="Mem_transp_PIN-like"/>
</dbReference>
<protein>
    <recommendedName>
        <fullName evidence="8">Auxin efflux carrier component</fullName>
    </recommendedName>
</protein>
<feature type="non-terminal residue" evidence="9">
    <location>
        <position position="666"/>
    </location>
</feature>
<dbReference type="Pfam" id="PF03547">
    <property type="entry name" value="Mem_trans"/>
    <property type="match status" value="1"/>
</dbReference>
<sequence length="666" mass="72918">MITASDFYKVISAVVPLYVAMILAYGSVKWWKILSPDQCSGINRFVAIFAVPLLSFEIIANNNPYEMSPKFIAADVAQKVLVLVALGLWAKLTKRGSLDWLITIFMLATLPNTLVMGIPLLDAMYRPQYGGLVVQAVVLQCIVWYTLLLFLYEYRSAKILILEQFPETAASIVSFTVDPDVVSLDGRNTVKTEAEIRDNGMIHVTVRRSTTSSQSQDVNSFASPIRSSALASVASSKAVTPRASNLTGAEIYSLQSSTNLTPRESSLDHSDFCLIMSNRSVGSTLADNAVTSDIICSHRGNCPRLANTYMEYTKPPYLSSDAGNANSNGFPFVKQSLLQGITPLSPIDSSFGTVDDNQMMMRGSSEEQSKLKNYNGMFSTNALQISKRIGDEKGSSGMDSDARELHMFVWSSSSASPVSDRDKHALGGIDYAITEVAKYEYEPKDANIMIVPPHDDVLLAVAKESKHVYEDNAQHNFSFVDEEVLKKSLPLTADAQDSNIMKRSPMTLALRSKLHPGDLPPHSVMVKLILDMVWRKLIRNPNTYASLLGLVWSLISYRWHVGMPIIIEKSIKILSNAGLGMAMFSLGLFMALQSRILACGTSLAVLCMMVRFITGPAVMAATSIAVGLRSTSLRASIVQASLPQGIVPFVFAKEYNLHPDILSTAA</sequence>
<comment type="subcellular location">
    <subcellularLocation>
        <location evidence="1 8">Membrane</location>
        <topology evidence="1 8">Multi-pass membrane protein</topology>
    </subcellularLocation>
</comment>
<evidence type="ECO:0000256" key="3">
    <source>
        <dbReference type="ARBA" id="ARBA00022448"/>
    </source>
</evidence>
<keyword evidence="4 8" id="KW-0812">Transmembrane</keyword>
<comment type="function">
    <text evidence="8">May act as a component of the auxin efflux carrier.</text>
</comment>
<feature type="transmembrane region" description="Helical" evidence="8">
    <location>
        <begin position="573"/>
        <end position="591"/>
    </location>
</feature>
<feature type="transmembrane region" description="Helical" evidence="8">
    <location>
        <begin position="40"/>
        <end position="59"/>
    </location>
</feature>
<keyword evidence="7 8" id="KW-0927">Auxin signaling pathway</keyword>
<evidence type="ECO:0000256" key="1">
    <source>
        <dbReference type="ARBA" id="ARBA00004141"/>
    </source>
</evidence>
<comment type="caution">
    <text evidence="8">Lacks conserved residue(s) required for the propagation of feature annotation.</text>
</comment>
<name>A0A075IHB4_PHLSQ</name>
<dbReference type="PANTHER" id="PTHR31752">
    <property type="entry name" value="AUXIN EFFLUX CARRIER COMPONENT 1B-RELATED"/>
    <property type="match status" value="1"/>
</dbReference>
<feature type="transmembrane region" description="Helical" evidence="8">
    <location>
        <begin position="71"/>
        <end position="89"/>
    </location>
</feature>
<evidence type="ECO:0000256" key="4">
    <source>
        <dbReference type="ARBA" id="ARBA00022692"/>
    </source>
</evidence>
<feature type="transmembrane region" description="Helical" evidence="8">
    <location>
        <begin position="132"/>
        <end position="152"/>
    </location>
</feature>
<dbReference type="GO" id="GO:0005886">
    <property type="term" value="C:plasma membrane"/>
    <property type="evidence" value="ECO:0007669"/>
    <property type="project" value="TreeGrafter"/>
</dbReference>
<evidence type="ECO:0000256" key="2">
    <source>
        <dbReference type="ARBA" id="ARBA00009177"/>
    </source>
</evidence>
<accession>A0A075IHB4</accession>
<dbReference type="NCBIfam" id="TIGR00946">
    <property type="entry name" value="2a69"/>
    <property type="match status" value="1"/>
</dbReference>
<dbReference type="PANTHER" id="PTHR31752:SF18">
    <property type="entry name" value="AUXIN EFFLUX CARRIER COMPONENT 1"/>
    <property type="match status" value="1"/>
</dbReference>
<keyword evidence="3 8" id="KW-0813">Transport</keyword>
<evidence type="ECO:0000256" key="7">
    <source>
        <dbReference type="ARBA" id="ARBA00023294"/>
    </source>
</evidence>
<keyword evidence="6 8" id="KW-0472">Membrane</keyword>
<reference evidence="9" key="1">
    <citation type="journal article" date="2014" name="Mol. Biol. Evol.">
        <title>Paralogous Radiations of PIN Proteins with Multiple Origins of Noncanonical PIN Structure.</title>
        <authorList>
            <person name="Bennett T."/>
            <person name="Brockington S.F."/>
            <person name="Rothfels C."/>
            <person name="Graham S.W."/>
            <person name="Stevenson D."/>
            <person name="Kutchan T."/>
            <person name="Rolf M."/>
            <person name="Thomas P."/>
            <person name="Wong G.K."/>
            <person name="Leyser O."/>
            <person name="Glover B.J."/>
            <person name="Harrison C.J."/>
        </authorList>
    </citation>
    <scope>NUCLEOTIDE SEQUENCE</scope>
    <source>
        <strain evidence="9">HsPINQ</strain>
    </source>
</reference>
<dbReference type="InterPro" id="IPR014024">
    <property type="entry name" value="Auxin_eff_plant"/>
</dbReference>